<evidence type="ECO:0000256" key="1">
    <source>
        <dbReference type="ARBA" id="ARBA00023002"/>
    </source>
</evidence>
<name>A0A1E3Q249_LIPST</name>
<reference evidence="3 4" key="1">
    <citation type="journal article" date="2016" name="Proc. Natl. Acad. Sci. U.S.A.">
        <title>Comparative genomics of biotechnologically important yeasts.</title>
        <authorList>
            <person name="Riley R."/>
            <person name="Haridas S."/>
            <person name="Wolfe K.H."/>
            <person name="Lopes M.R."/>
            <person name="Hittinger C.T."/>
            <person name="Goeker M."/>
            <person name="Salamov A.A."/>
            <person name="Wisecaver J.H."/>
            <person name="Long T.M."/>
            <person name="Calvey C.H."/>
            <person name="Aerts A.L."/>
            <person name="Barry K.W."/>
            <person name="Choi C."/>
            <person name="Clum A."/>
            <person name="Coughlan A.Y."/>
            <person name="Deshpande S."/>
            <person name="Douglass A.P."/>
            <person name="Hanson S.J."/>
            <person name="Klenk H.-P."/>
            <person name="LaButti K.M."/>
            <person name="Lapidus A."/>
            <person name="Lindquist E.A."/>
            <person name="Lipzen A.M."/>
            <person name="Meier-Kolthoff J.P."/>
            <person name="Ohm R.A."/>
            <person name="Otillar R.P."/>
            <person name="Pangilinan J.L."/>
            <person name="Peng Y."/>
            <person name="Rokas A."/>
            <person name="Rosa C.A."/>
            <person name="Scheuner C."/>
            <person name="Sibirny A.A."/>
            <person name="Slot J.C."/>
            <person name="Stielow J.B."/>
            <person name="Sun H."/>
            <person name="Kurtzman C.P."/>
            <person name="Blackwell M."/>
            <person name="Grigoriev I.V."/>
            <person name="Jeffries T.W."/>
        </authorList>
    </citation>
    <scope>NUCLEOTIDE SEQUENCE [LARGE SCALE GENOMIC DNA]</scope>
    <source>
        <strain evidence="3 4">NRRL Y-11557</strain>
    </source>
</reference>
<keyword evidence="1" id="KW-0560">Oxidoreductase</keyword>
<dbReference type="Pfam" id="PF00248">
    <property type="entry name" value="Aldo_ket_red"/>
    <property type="match status" value="1"/>
</dbReference>
<dbReference type="OrthoDB" id="48988at2759"/>
<organism evidence="3 4">
    <name type="scientific">Lipomyces starkeyi NRRL Y-11557</name>
    <dbReference type="NCBI Taxonomy" id="675824"/>
    <lineage>
        <taxon>Eukaryota</taxon>
        <taxon>Fungi</taxon>
        <taxon>Dikarya</taxon>
        <taxon>Ascomycota</taxon>
        <taxon>Saccharomycotina</taxon>
        <taxon>Lipomycetes</taxon>
        <taxon>Lipomycetales</taxon>
        <taxon>Lipomycetaceae</taxon>
        <taxon>Lipomyces</taxon>
    </lineage>
</organism>
<feature type="domain" description="NADP-dependent oxidoreductase" evidence="2">
    <location>
        <begin position="18"/>
        <end position="304"/>
    </location>
</feature>
<dbReference type="InterPro" id="IPR023210">
    <property type="entry name" value="NADP_OxRdtase_dom"/>
</dbReference>
<dbReference type="Proteomes" id="UP000094385">
    <property type="component" value="Unassembled WGS sequence"/>
</dbReference>
<dbReference type="Gene3D" id="3.20.20.100">
    <property type="entry name" value="NADP-dependent oxidoreductase domain"/>
    <property type="match status" value="1"/>
</dbReference>
<dbReference type="SUPFAM" id="SSF51430">
    <property type="entry name" value="NAD(P)-linked oxidoreductase"/>
    <property type="match status" value="1"/>
</dbReference>
<keyword evidence="4" id="KW-1185">Reference proteome</keyword>
<protein>
    <recommendedName>
        <fullName evidence="2">NADP-dependent oxidoreductase domain-containing protein</fullName>
    </recommendedName>
</protein>
<evidence type="ECO:0000313" key="3">
    <source>
        <dbReference type="EMBL" id="ODQ71775.1"/>
    </source>
</evidence>
<dbReference type="PRINTS" id="PR00069">
    <property type="entry name" value="ALDKETRDTASE"/>
</dbReference>
<dbReference type="PANTHER" id="PTHR43625:SF40">
    <property type="entry name" value="ALDO-KETO REDUCTASE YAKC [NADP(+)]"/>
    <property type="match status" value="1"/>
</dbReference>
<accession>A0A1E3Q249</accession>
<dbReference type="GO" id="GO:0016616">
    <property type="term" value="F:oxidoreductase activity, acting on the CH-OH group of donors, NAD or NADP as acceptor"/>
    <property type="evidence" value="ECO:0007669"/>
    <property type="project" value="UniProtKB-ARBA"/>
</dbReference>
<dbReference type="AlphaFoldDB" id="A0A1E3Q249"/>
<dbReference type="InterPro" id="IPR036812">
    <property type="entry name" value="NAD(P)_OxRdtase_dom_sf"/>
</dbReference>
<evidence type="ECO:0000313" key="4">
    <source>
        <dbReference type="Proteomes" id="UP000094385"/>
    </source>
</evidence>
<dbReference type="InterPro" id="IPR050791">
    <property type="entry name" value="Aldo-Keto_reductase"/>
</dbReference>
<dbReference type="PANTHER" id="PTHR43625">
    <property type="entry name" value="AFLATOXIN B1 ALDEHYDE REDUCTASE"/>
    <property type="match status" value="1"/>
</dbReference>
<dbReference type="GO" id="GO:0005737">
    <property type="term" value="C:cytoplasm"/>
    <property type="evidence" value="ECO:0007669"/>
    <property type="project" value="TreeGrafter"/>
</dbReference>
<sequence length="331" mass="36728">MALPTTNLGRDGPEVTAIGFGAMGISAYYEPRLDDEAAFALLDKALALGCTFWDTARIYNNNEEVIGRWFAKTGNRSQIFLCTKFGIEPDYSTNGSPEYVKKSCDESLSRLGVETIDLFYQHRMDQSLPIEVTVGAMAELVKEGKVRYLGLSECSEATLRRACAVHHISAVQIEYSPFAIEAERNGLIEACKELGVAVVAYSPLSRGFLTGAYTKPEDFPEGDWRRAQPRFQKENFDANLKLLEEFKNIAGKKNATPGQVALAWLIAKGAIPIPGTTKLDRLEENIKASYVQLTKDEFDEITEFVQKADVAGDRYSSSYRLGLYADTPELN</sequence>
<dbReference type="EMBL" id="KV454297">
    <property type="protein sequence ID" value="ODQ71775.1"/>
    <property type="molecule type" value="Genomic_DNA"/>
</dbReference>
<evidence type="ECO:0000259" key="2">
    <source>
        <dbReference type="Pfam" id="PF00248"/>
    </source>
</evidence>
<proteinExistence type="predicted"/>
<gene>
    <name evidence="3" type="ORF">LIPSTDRAFT_97460</name>
</gene>
<dbReference type="InterPro" id="IPR020471">
    <property type="entry name" value="AKR"/>
</dbReference>
<dbReference type="STRING" id="675824.A0A1E3Q249"/>